<name>A0A5B8W4H5_9SPHI</name>
<protein>
    <submittedName>
        <fullName evidence="1">Uncharacterized protein</fullName>
    </submittedName>
</protein>
<dbReference type="RefSeq" id="WP_147057676.1">
    <property type="nucleotide sequence ID" value="NZ_CP042437.1"/>
</dbReference>
<dbReference type="Proteomes" id="UP000321362">
    <property type="component" value="Chromosome"/>
</dbReference>
<keyword evidence="2" id="KW-1185">Reference proteome</keyword>
<evidence type="ECO:0000313" key="1">
    <source>
        <dbReference type="EMBL" id="QEC78744.1"/>
    </source>
</evidence>
<dbReference type="KEGG" id="mgk:FSB76_23370"/>
<reference evidence="1 2" key="1">
    <citation type="journal article" date="2013" name="J. Microbiol.">
        <title>Mucilaginibacter ginsenosidivorax sp. nov., with ginsenoside converting activity isolated from sediment.</title>
        <authorList>
            <person name="Kim J.K."/>
            <person name="Choi T.E."/>
            <person name="Liu Q.M."/>
            <person name="Park H.Y."/>
            <person name="Yi T.H."/>
            <person name="Yoon M.H."/>
            <person name="Kim S.C."/>
            <person name="Im W.T."/>
        </authorList>
    </citation>
    <scope>NUCLEOTIDE SEQUENCE [LARGE SCALE GENOMIC DNA]</scope>
    <source>
        <strain evidence="1 2">KHI28</strain>
    </source>
</reference>
<organism evidence="1 2">
    <name type="scientific">Mucilaginibacter ginsenosidivorax</name>
    <dbReference type="NCBI Taxonomy" id="862126"/>
    <lineage>
        <taxon>Bacteria</taxon>
        <taxon>Pseudomonadati</taxon>
        <taxon>Bacteroidota</taxon>
        <taxon>Sphingobacteriia</taxon>
        <taxon>Sphingobacteriales</taxon>
        <taxon>Sphingobacteriaceae</taxon>
        <taxon>Mucilaginibacter</taxon>
    </lineage>
</organism>
<accession>A0A5B8W4H5</accession>
<sequence length="347" mass="38959">MQSNFKNDITQPVIFNTPKSLDLSGLFPAYSEDKLNKVRYIIHQCNYYSNKSGYNLDLNNHRWFLSLTRNDLSFIKKTLVEASVIKLSSKSIRGAKSEHYSMVKTFNYLNEATVNKHFFYLNTVDCPLWVQRYVADDSACRNAETTNWVKRPNDWQPSTVQPTAVQPLEVQNNDKDAYIKLLEAALIANNIALPAMDSIPAIVQVSAPEALKPEAAPAAQVLQPEPKPVDKAKQFLAGLKAQTAVKSEIVKAEPVKPEPSKALTALNTDVQPMEGFLMVNSTKYKRATQLMPFMKLFAMERRLQQLVAEGYQGNETFTTETWILTFEIDASTRTVTLSGVLDAELAA</sequence>
<evidence type="ECO:0000313" key="2">
    <source>
        <dbReference type="Proteomes" id="UP000321362"/>
    </source>
</evidence>
<dbReference type="EMBL" id="CP042437">
    <property type="protein sequence ID" value="QEC78744.1"/>
    <property type="molecule type" value="Genomic_DNA"/>
</dbReference>
<dbReference type="AlphaFoldDB" id="A0A5B8W4H5"/>
<proteinExistence type="predicted"/>
<gene>
    <name evidence="1" type="ORF">FSB76_23370</name>
</gene>